<dbReference type="Proteomes" id="UP000290759">
    <property type="component" value="Unassembled WGS sequence"/>
</dbReference>
<gene>
    <name evidence="1" type="ORF">D3273_12370</name>
</gene>
<reference evidence="1 2" key="2">
    <citation type="submission" date="2019-02" db="EMBL/GenBank/DDBJ databases">
        <title>'Lichenibacterium ramalinii' gen. nov. sp. nov., 'Lichenibacterium minor' gen. nov. sp. nov.</title>
        <authorList>
            <person name="Pankratov T."/>
        </authorList>
    </citation>
    <scope>NUCLEOTIDE SEQUENCE [LARGE SCALE GENOMIC DNA]</scope>
    <source>
        <strain evidence="1 2">RmlP026</strain>
    </source>
</reference>
<sequence>MHTDMAFDDADLNGLVDGRIEPARASALAESLASDPESAARIDAWRRQNDSLRTMFASVLAEPVPVRLLPVAMPPREAAKAAAPGEATPGRRLAGIVATTSVGMVLIGFALGALASVGTDGFGLMPPAARAPDVAPADARDLASRAAEAHRTYLTDASRPVEIAGVEEPKLARWFGRRLGGEVRIPDLSRHGWTLLGGRIVPGRHGAAGFLAYGNGADRLGLTVSRWAMPDDGRVTASDDDVPPLGVATWADGAFGYALTSDRGPDWLRRNLAPLRDSVRAQARATDADAASP</sequence>
<reference evidence="1 2" key="1">
    <citation type="submission" date="2018-12" db="EMBL/GenBank/DDBJ databases">
        <authorList>
            <person name="Grouzdev D.S."/>
            <person name="Krutkina M.S."/>
        </authorList>
    </citation>
    <scope>NUCLEOTIDE SEQUENCE [LARGE SCALE GENOMIC DNA]</scope>
    <source>
        <strain evidence="1 2">RmlP026</strain>
    </source>
</reference>
<organism evidence="1 2">
    <name type="scientific">Lichenibacterium minor</name>
    <dbReference type="NCBI Taxonomy" id="2316528"/>
    <lineage>
        <taxon>Bacteria</taxon>
        <taxon>Pseudomonadati</taxon>
        <taxon>Pseudomonadota</taxon>
        <taxon>Alphaproteobacteria</taxon>
        <taxon>Hyphomicrobiales</taxon>
        <taxon>Lichenihabitantaceae</taxon>
        <taxon>Lichenibacterium</taxon>
    </lineage>
</organism>
<protein>
    <submittedName>
        <fullName evidence="1">Anti-sigma factor</fullName>
    </submittedName>
</protein>
<dbReference type="RefSeq" id="WP_129226951.1">
    <property type="nucleotide sequence ID" value="NZ_QYBB01000012.1"/>
</dbReference>
<accession>A0A4Q2U9H2</accession>
<dbReference type="AlphaFoldDB" id="A0A4Q2U9H2"/>
<dbReference type="OrthoDB" id="7187254at2"/>
<dbReference type="EMBL" id="QYBB01000012">
    <property type="protein sequence ID" value="RYC31666.1"/>
    <property type="molecule type" value="Genomic_DNA"/>
</dbReference>
<comment type="caution">
    <text evidence="1">The sequence shown here is derived from an EMBL/GenBank/DDBJ whole genome shotgun (WGS) entry which is preliminary data.</text>
</comment>
<keyword evidence="2" id="KW-1185">Reference proteome</keyword>
<evidence type="ECO:0000313" key="1">
    <source>
        <dbReference type="EMBL" id="RYC31666.1"/>
    </source>
</evidence>
<proteinExistence type="predicted"/>
<evidence type="ECO:0000313" key="2">
    <source>
        <dbReference type="Proteomes" id="UP000290759"/>
    </source>
</evidence>
<name>A0A4Q2U9H2_9HYPH</name>